<evidence type="ECO:0000313" key="2">
    <source>
        <dbReference type="EMBL" id="TFK19064.1"/>
    </source>
</evidence>
<feature type="signal peptide" evidence="1">
    <location>
        <begin position="1"/>
        <end position="20"/>
    </location>
</feature>
<keyword evidence="1" id="KW-0732">Signal</keyword>
<sequence>MYWNLLSSLAFLFLPLSVHAIVPTGTPDPTAVITQAPSLITAAPFQANTATVSCGPCSQSVCPQDATLSYTTETSCLCRCSATTGLSSSTVAQCQGTPIPCPPVLCPTGSGYVYEPSTQCRCLGCFHTSASVTTSTLPPGCARVFPCSQSICPIGQAHSYYSFPQLCTCACGATNSPKPPTAGCTQSGDCWDPSVCPPGSTHFYAPHNICWCDGCGPTAGAIGSGPATAIATTTYP</sequence>
<dbReference type="Proteomes" id="UP000307440">
    <property type="component" value="Unassembled WGS sequence"/>
</dbReference>
<feature type="chain" id="PRO_5022749917" evidence="1">
    <location>
        <begin position="21"/>
        <end position="236"/>
    </location>
</feature>
<accession>A0A5C3KGL9</accession>
<evidence type="ECO:0000256" key="1">
    <source>
        <dbReference type="SAM" id="SignalP"/>
    </source>
</evidence>
<reference evidence="2 3" key="1">
    <citation type="journal article" date="2019" name="Nat. Ecol. Evol.">
        <title>Megaphylogeny resolves global patterns of mushroom evolution.</title>
        <authorList>
            <person name="Varga T."/>
            <person name="Krizsan K."/>
            <person name="Foldi C."/>
            <person name="Dima B."/>
            <person name="Sanchez-Garcia M."/>
            <person name="Sanchez-Ramirez S."/>
            <person name="Szollosi G.J."/>
            <person name="Szarkandi J.G."/>
            <person name="Papp V."/>
            <person name="Albert L."/>
            <person name="Andreopoulos W."/>
            <person name="Angelini C."/>
            <person name="Antonin V."/>
            <person name="Barry K.W."/>
            <person name="Bougher N.L."/>
            <person name="Buchanan P."/>
            <person name="Buyck B."/>
            <person name="Bense V."/>
            <person name="Catcheside P."/>
            <person name="Chovatia M."/>
            <person name="Cooper J."/>
            <person name="Damon W."/>
            <person name="Desjardin D."/>
            <person name="Finy P."/>
            <person name="Geml J."/>
            <person name="Haridas S."/>
            <person name="Hughes K."/>
            <person name="Justo A."/>
            <person name="Karasinski D."/>
            <person name="Kautmanova I."/>
            <person name="Kiss B."/>
            <person name="Kocsube S."/>
            <person name="Kotiranta H."/>
            <person name="LaButti K.M."/>
            <person name="Lechner B.E."/>
            <person name="Liimatainen K."/>
            <person name="Lipzen A."/>
            <person name="Lukacs Z."/>
            <person name="Mihaltcheva S."/>
            <person name="Morgado L.N."/>
            <person name="Niskanen T."/>
            <person name="Noordeloos M.E."/>
            <person name="Ohm R.A."/>
            <person name="Ortiz-Santana B."/>
            <person name="Ovrebo C."/>
            <person name="Racz N."/>
            <person name="Riley R."/>
            <person name="Savchenko A."/>
            <person name="Shiryaev A."/>
            <person name="Soop K."/>
            <person name="Spirin V."/>
            <person name="Szebenyi C."/>
            <person name="Tomsovsky M."/>
            <person name="Tulloss R.E."/>
            <person name="Uehling J."/>
            <person name="Grigoriev I.V."/>
            <person name="Vagvolgyi C."/>
            <person name="Papp T."/>
            <person name="Martin F.M."/>
            <person name="Miettinen O."/>
            <person name="Hibbett D.S."/>
            <person name="Nagy L.G."/>
        </authorList>
    </citation>
    <scope>NUCLEOTIDE SEQUENCE [LARGE SCALE GENOMIC DNA]</scope>
    <source>
        <strain evidence="2 3">CBS 121175</strain>
    </source>
</reference>
<gene>
    <name evidence="2" type="ORF">FA15DRAFT_674770</name>
</gene>
<name>A0A5C3KGL9_COPMA</name>
<evidence type="ECO:0000313" key="3">
    <source>
        <dbReference type="Proteomes" id="UP000307440"/>
    </source>
</evidence>
<dbReference type="EMBL" id="ML210362">
    <property type="protein sequence ID" value="TFK19064.1"/>
    <property type="molecule type" value="Genomic_DNA"/>
</dbReference>
<organism evidence="2 3">
    <name type="scientific">Coprinopsis marcescibilis</name>
    <name type="common">Agaric fungus</name>
    <name type="synonym">Psathyrella marcescibilis</name>
    <dbReference type="NCBI Taxonomy" id="230819"/>
    <lineage>
        <taxon>Eukaryota</taxon>
        <taxon>Fungi</taxon>
        <taxon>Dikarya</taxon>
        <taxon>Basidiomycota</taxon>
        <taxon>Agaricomycotina</taxon>
        <taxon>Agaricomycetes</taxon>
        <taxon>Agaricomycetidae</taxon>
        <taxon>Agaricales</taxon>
        <taxon>Agaricineae</taxon>
        <taxon>Psathyrellaceae</taxon>
        <taxon>Coprinopsis</taxon>
    </lineage>
</organism>
<proteinExistence type="predicted"/>
<keyword evidence="3" id="KW-1185">Reference proteome</keyword>
<protein>
    <submittedName>
        <fullName evidence="2">Uncharacterized protein</fullName>
    </submittedName>
</protein>
<dbReference type="AlphaFoldDB" id="A0A5C3KGL9"/>